<comment type="caution">
    <text evidence="6">The sequence shown here is derived from an EMBL/GenBank/DDBJ whole genome shotgun (WGS) entry which is preliminary data.</text>
</comment>
<evidence type="ECO:0000313" key="6">
    <source>
        <dbReference type="EMBL" id="TWH80488.1"/>
    </source>
</evidence>
<keyword evidence="4" id="KW-0560">Oxidoreductase</keyword>
<reference evidence="6 7" key="1">
    <citation type="submission" date="2019-07" db="EMBL/GenBank/DDBJ databases">
        <title>Genomic Encyclopedia of Type Strains, Phase I: the one thousand microbial genomes (KMG-I) project.</title>
        <authorList>
            <person name="Kyrpides N."/>
        </authorList>
    </citation>
    <scope>NUCLEOTIDE SEQUENCE [LARGE SCALE GENOMIC DNA]</scope>
    <source>
        <strain evidence="6 7">DSM 13558</strain>
    </source>
</reference>
<dbReference type="GO" id="GO:0004784">
    <property type="term" value="F:superoxide dismutase activity"/>
    <property type="evidence" value="ECO:0007669"/>
    <property type="project" value="UniProtKB-EC"/>
</dbReference>
<evidence type="ECO:0000256" key="4">
    <source>
        <dbReference type="ARBA" id="ARBA00023002"/>
    </source>
</evidence>
<dbReference type="AlphaFoldDB" id="A0A562JB95"/>
<dbReference type="InterPro" id="IPR019832">
    <property type="entry name" value="Mn/Fe_SOD_C"/>
</dbReference>
<dbReference type="InterPro" id="IPR036314">
    <property type="entry name" value="SOD_C_sf"/>
</dbReference>
<dbReference type="GO" id="GO:0046872">
    <property type="term" value="F:metal ion binding"/>
    <property type="evidence" value="ECO:0007669"/>
    <property type="project" value="UniProtKB-KW"/>
</dbReference>
<dbReference type="PANTHER" id="PTHR11404:SF6">
    <property type="entry name" value="SUPEROXIDE DISMUTASE [MN], MITOCHONDRIAL"/>
    <property type="match status" value="1"/>
</dbReference>
<evidence type="ECO:0000256" key="1">
    <source>
        <dbReference type="ARBA" id="ARBA00008714"/>
    </source>
</evidence>
<comment type="similarity">
    <text evidence="1">Belongs to the iron/manganese superoxide dismutase family.</text>
</comment>
<dbReference type="OrthoDB" id="9803125at2"/>
<dbReference type="Pfam" id="PF02777">
    <property type="entry name" value="Sod_Fe_C"/>
    <property type="match status" value="1"/>
</dbReference>
<organism evidence="6 7">
    <name type="scientific">Sedimentibacter saalensis</name>
    <dbReference type="NCBI Taxonomy" id="130788"/>
    <lineage>
        <taxon>Bacteria</taxon>
        <taxon>Bacillati</taxon>
        <taxon>Bacillota</taxon>
        <taxon>Tissierellia</taxon>
        <taxon>Sedimentibacter</taxon>
    </lineage>
</organism>
<dbReference type="SUPFAM" id="SSF54719">
    <property type="entry name" value="Fe,Mn superoxide dismutase (SOD), C-terminal domain"/>
    <property type="match status" value="1"/>
</dbReference>
<gene>
    <name evidence="6" type="ORF">LY60_01750</name>
</gene>
<protein>
    <recommendedName>
        <fullName evidence="2">superoxide dismutase</fullName>
        <ecNumber evidence="2">1.15.1.1</ecNumber>
    </recommendedName>
</protein>
<dbReference type="EC" id="1.15.1.1" evidence="2"/>
<dbReference type="Gene3D" id="3.55.40.20">
    <property type="entry name" value="Iron/manganese superoxide dismutase, C-terminal domain"/>
    <property type="match status" value="1"/>
</dbReference>
<dbReference type="InterPro" id="IPR050265">
    <property type="entry name" value="Fe/Mn_Superoxide_Dismutase"/>
</dbReference>
<proteinExistence type="inferred from homology"/>
<dbReference type="EMBL" id="VLKH01000004">
    <property type="protein sequence ID" value="TWH80488.1"/>
    <property type="molecule type" value="Genomic_DNA"/>
</dbReference>
<dbReference type="InterPro" id="IPR036324">
    <property type="entry name" value="Mn/Fe_SOD_N_sf"/>
</dbReference>
<evidence type="ECO:0000313" key="7">
    <source>
        <dbReference type="Proteomes" id="UP000315343"/>
    </source>
</evidence>
<accession>A0A562JB95</accession>
<dbReference type="PANTHER" id="PTHR11404">
    <property type="entry name" value="SUPEROXIDE DISMUTASE 2"/>
    <property type="match status" value="1"/>
</dbReference>
<evidence type="ECO:0000256" key="3">
    <source>
        <dbReference type="ARBA" id="ARBA00022723"/>
    </source>
</evidence>
<feature type="domain" description="Manganese/iron superoxide dismutase C-terminal" evidence="5">
    <location>
        <begin position="91"/>
        <end position="189"/>
    </location>
</feature>
<dbReference type="RefSeq" id="WP_145082407.1">
    <property type="nucleotide sequence ID" value="NZ_VLKH01000004.1"/>
</dbReference>
<keyword evidence="3" id="KW-0479">Metal-binding</keyword>
<keyword evidence="7" id="KW-1185">Reference proteome</keyword>
<evidence type="ECO:0000256" key="2">
    <source>
        <dbReference type="ARBA" id="ARBA00012682"/>
    </source>
</evidence>
<name>A0A562JB95_9FIRM</name>
<dbReference type="SUPFAM" id="SSF46609">
    <property type="entry name" value="Fe,Mn superoxide dismutase (SOD), N-terminal domain"/>
    <property type="match status" value="1"/>
</dbReference>
<evidence type="ECO:0000259" key="5">
    <source>
        <dbReference type="Pfam" id="PF02777"/>
    </source>
</evidence>
<sequence>MNKITAKNYNFSNVKFFTPMQLSEHYNLYTRYIDCLNKVNLEMSYSDTNECNQNYSSTRSAQKSKTFCFDAIKLHELYFENLTGNNTTIYGSISEVIDDVFGSYSNFFEKFKCIALSMRGWVMLCFDKYNGEYYIYGQDSHDDGVMLYAEPLIVLDVYEHSYMIDYGTNRSLYVDVFFENLDFKVVNSRINYLLNLEPKEPPHI</sequence>
<dbReference type="Proteomes" id="UP000315343">
    <property type="component" value="Unassembled WGS sequence"/>
</dbReference>